<feature type="compositionally biased region" description="Polar residues" evidence="1">
    <location>
        <begin position="400"/>
        <end position="413"/>
    </location>
</feature>
<dbReference type="Proteomes" id="UP001189624">
    <property type="component" value="Chromosome 3"/>
</dbReference>
<dbReference type="GO" id="GO:0005516">
    <property type="term" value="F:calmodulin binding"/>
    <property type="evidence" value="ECO:0007669"/>
    <property type="project" value="InterPro"/>
</dbReference>
<feature type="compositionally biased region" description="Polar residues" evidence="1">
    <location>
        <begin position="180"/>
        <end position="189"/>
    </location>
</feature>
<evidence type="ECO:0000259" key="2">
    <source>
        <dbReference type="SMART" id="SM01054"/>
    </source>
</evidence>
<organism evidence="3 4">
    <name type="scientific">Sphenostylis stenocarpa</name>
    <dbReference type="NCBI Taxonomy" id="92480"/>
    <lineage>
        <taxon>Eukaryota</taxon>
        <taxon>Viridiplantae</taxon>
        <taxon>Streptophyta</taxon>
        <taxon>Embryophyta</taxon>
        <taxon>Tracheophyta</taxon>
        <taxon>Spermatophyta</taxon>
        <taxon>Magnoliopsida</taxon>
        <taxon>eudicotyledons</taxon>
        <taxon>Gunneridae</taxon>
        <taxon>Pentapetalae</taxon>
        <taxon>rosids</taxon>
        <taxon>fabids</taxon>
        <taxon>Fabales</taxon>
        <taxon>Fabaceae</taxon>
        <taxon>Papilionoideae</taxon>
        <taxon>50 kb inversion clade</taxon>
        <taxon>NPAAA clade</taxon>
        <taxon>indigoferoid/millettioid clade</taxon>
        <taxon>Phaseoleae</taxon>
        <taxon>Sphenostylis</taxon>
    </lineage>
</organism>
<sequence>MVGLSLLVEVTFSQQTRIVLVRGKRHLTNYSNVHHPFELLNQGVSEFGASSWIKAMAEESGVNQNNSERMEPEDIDEKANTHERLTTTKVPPKILPRYLSGPKSSCHDLCKYGIPHASEAKPWRLKQKRVTKTERKTEVPQENVISLARRKKSGRRSKPSQTPKIEKVNSPVDIKEVTSEKTVTSQKNSPPFEETRVSPEHNTRSEPSLSVQDCSKSETKKEMVKNESPSSRSRKKTESRSKQTRRFSTGGKEKSTPPSLTLSSKRSVKKPQSISYNGSKNMKRDSSLKRPENVEEIKPELDNNDNLPEKMISVTEPASANSSEGRTVACDATKLSSPSPESSGDRSLQHTNKKDGKSPTFASSRKGLRSVVGNKGKVNMQHKTRNVSRSPPPASSSVSTFKSSLRKQNNAAYKSNKKRHDHQGENVKMVYKIRPKISTKLGTANKTVVVASRKLNFRRGKVMELQPQSNNIPRRLKFRPARILGDDVRRDINGARKRTVQDNKRGGGGSGGSEVNAANTKSEKIGGKIQTVEGSKKRIIVGRKVGGDNSKVEGAKSGSEKVVLKHQDVEGKKENPRSYNNVIEETATMLTELRKSKVKALVGAFETVISLDSPKDAIAAEITSKFDRFIN</sequence>
<proteinExistence type="predicted"/>
<dbReference type="SMART" id="SM01054">
    <property type="entry name" value="CaM_binding"/>
    <property type="match status" value="1"/>
</dbReference>
<evidence type="ECO:0000313" key="4">
    <source>
        <dbReference type="Proteomes" id="UP001189624"/>
    </source>
</evidence>
<name>A0AA86VEB8_9FABA</name>
<feature type="domain" description="Calmodulin-binding" evidence="2">
    <location>
        <begin position="451"/>
        <end position="610"/>
    </location>
</feature>
<dbReference type="PANTHER" id="PTHR33349">
    <property type="entry name" value="EMB|CAB62594.1"/>
    <property type="match status" value="1"/>
</dbReference>
<feature type="compositionally biased region" description="Basic and acidic residues" evidence="1">
    <location>
        <begin position="343"/>
        <end position="357"/>
    </location>
</feature>
<dbReference type="Pfam" id="PF07839">
    <property type="entry name" value="CaM_binding"/>
    <property type="match status" value="1"/>
</dbReference>
<reference evidence="3" key="1">
    <citation type="submission" date="2023-10" db="EMBL/GenBank/DDBJ databases">
        <authorList>
            <person name="Domelevo Entfellner J.-B."/>
        </authorList>
    </citation>
    <scope>NUCLEOTIDE SEQUENCE</scope>
</reference>
<evidence type="ECO:0000256" key="1">
    <source>
        <dbReference type="SAM" id="MobiDB-lite"/>
    </source>
</evidence>
<dbReference type="PANTHER" id="PTHR33349:SF41">
    <property type="entry name" value="EMB|CAB62594.1"/>
    <property type="match status" value="1"/>
</dbReference>
<feature type="compositionally biased region" description="Basic residues" evidence="1">
    <location>
        <begin position="148"/>
        <end position="158"/>
    </location>
</feature>
<feature type="region of interest" description="Disordered" evidence="1">
    <location>
        <begin position="126"/>
        <end position="423"/>
    </location>
</feature>
<feature type="region of interest" description="Disordered" evidence="1">
    <location>
        <begin position="493"/>
        <end position="522"/>
    </location>
</feature>
<gene>
    <name evidence="3" type="ORF">AYBTSS11_LOCUS11761</name>
</gene>
<feature type="compositionally biased region" description="Polar residues" evidence="1">
    <location>
        <begin position="316"/>
        <end position="325"/>
    </location>
</feature>
<feature type="compositionally biased region" description="Polar residues" evidence="1">
    <location>
        <begin position="256"/>
        <end position="280"/>
    </location>
</feature>
<evidence type="ECO:0000313" key="3">
    <source>
        <dbReference type="EMBL" id="CAJ1944151.1"/>
    </source>
</evidence>
<feature type="compositionally biased region" description="Basic and acidic residues" evidence="1">
    <location>
        <begin position="193"/>
        <end position="204"/>
    </location>
</feature>
<dbReference type="EMBL" id="OY731400">
    <property type="protein sequence ID" value="CAJ1944151.1"/>
    <property type="molecule type" value="Genomic_DNA"/>
</dbReference>
<dbReference type="AlphaFoldDB" id="A0AA86VEB8"/>
<feature type="compositionally biased region" description="Basic and acidic residues" evidence="1">
    <location>
        <begin position="215"/>
        <end position="225"/>
    </location>
</feature>
<protein>
    <recommendedName>
        <fullName evidence="2">Calmodulin-binding domain-containing protein</fullName>
    </recommendedName>
</protein>
<dbReference type="InterPro" id="IPR012417">
    <property type="entry name" value="CaM-bd_dom_pln"/>
</dbReference>
<keyword evidence="4" id="KW-1185">Reference proteome</keyword>
<feature type="compositionally biased region" description="Basic and acidic residues" evidence="1">
    <location>
        <begin position="282"/>
        <end position="301"/>
    </location>
</feature>
<feature type="compositionally biased region" description="Basic and acidic residues" evidence="1">
    <location>
        <begin position="493"/>
        <end position="505"/>
    </location>
</feature>
<dbReference type="Gramene" id="rna-AYBTSS11_LOCUS11761">
    <property type="protein sequence ID" value="CAJ1944151.1"/>
    <property type="gene ID" value="gene-AYBTSS11_LOCUS11761"/>
</dbReference>
<accession>A0AA86VEB8</accession>
<feature type="compositionally biased region" description="Polar residues" evidence="1">
    <location>
        <begin position="205"/>
        <end position="214"/>
    </location>
</feature>